<dbReference type="EnsemblPlants" id="OPUNC02G33800.1">
    <property type="protein sequence ID" value="OPUNC02G33800.1"/>
    <property type="gene ID" value="OPUNC02G33800"/>
</dbReference>
<proteinExistence type="predicted"/>
<evidence type="ECO:0000256" key="2">
    <source>
        <dbReference type="ARBA" id="ARBA00022729"/>
    </source>
</evidence>
<reference evidence="5" key="2">
    <citation type="submission" date="2018-05" db="EMBL/GenBank/DDBJ databases">
        <title>OpunRS2 (Oryza punctata Reference Sequence Version 2).</title>
        <authorList>
            <person name="Zhang J."/>
            <person name="Kudrna D."/>
            <person name="Lee S."/>
            <person name="Talag J."/>
            <person name="Welchert J."/>
            <person name="Wing R.A."/>
        </authorList>
    </citation>
    <scope>NUCLEOTIDE SEQUENCE [LARGE SCALE GENOMIC DNA]</scope>
</reference>
<sequence length="312" mass="34085">MTTSTLHLQVLALTIFLVCAAAVTPASAQPWPGCPDKCGDISIPYPFGVGTGCARDPYFELECNRTYSPPRLIVFTHRQHLLNLSLADGEAIALINARRQCYNSTEGLVNETSVDRAVTLVGSTAYRFSAERNRFVALGCPNMGYFVDTDGYYVSGCTSFCRPSSQKLVASSTGCTGEGCCQSRIPTDTIYYAQYIQTFKPGEGDPILRGGTTACRYVFLADAEWFNSGYRGDFNRSDDFAVPVVLDWAIRNVGNCEIAVLNRTDYACRSANSECIDSTNGQGYRCRCSMGYEGNPYLDGGCKGATPKHTYH</sequence>
<keyword evidence="6" id="KW-1185">Reference proteome</keyword>
<dbReference type="OMA" id="QCYNSTE"/>
<feature type="domain" description="Wall-associated receptor kinase galacturonan-binding" evidence="4">
    <location>
        <begin position="34"/>
        <end position="72"/>
    </location>
</feature>
<evidence type="ECO:0000313" key="6">
    <source>
        <dbReference type="Proteomes" id="UP000026962"/>
    </source>
</evidence>
<reference evidence="5" key="1">
    <citation type="submission" date="2015-04" db="UniProtKB">
        <authorList>
            <consortium name="EnsemblPlants"/>
        </authorList>
    </citation>
    <scope>IDENTIFICATION</scope>
</reference>
<organism evidence="5">
    <name type="scientific">Oryza punctata</name>
    <name type="common">Red rice</name>
    <dbReference type="NCBI Taxonomy" id="4537"/>
    <lineage>
        <taxon>Eukaryota</taxon>
        <taxon>Viridiplantae</taxon>
        <taxon>Streptophyta</taxon>
        <taxon>Embryophyta</taxon>
        <taxon>Tracheophyta</taxon>
        <taxon>Spermatophyta</taxon>
        <taxon>Magnoliopsida</taxon>
        <taxon>Liliopsida</taxon>
        <taxon>Poales</taxon>
        <taxon>Poaceae</taxon>
        <taxon>BOP clade</taxon>
        <taxon>Oryzoideae</taxon>
        <taxon>Oryzeae</taxon>
        <taxon>Oryzinae</taxon>
        <taxon>Oryza</taxon>
    </lineage>
</organism>
<evidence type="ECO:0000256" key="3">
    <source>
        <dbReference type="SAM" id="SignalP"/>
    </source>
</evidence>
<comment type="subcellular location">
    <subcellularLocation>
        <location evidence="1">Membrane</location>
        <topology evidence="1">Single-pass membrane protein</topology>
    </subcellularLocation>
</comment>
<dbReference type="InterPro" id="IPR025287">
    <property type="entry name" value="WAK_GUB"/>
</dbReference>
<evidence type="ECO:0000313" key="5">
    <source>
        <dbReference type="EnsemblPlants" id="OPUNC02G33800.1"/>
    </source>
</evidence>
<feature type="chain" id="PRO_5002365084" description="Wall-associated receptor kinase galacturonan-binding domain-containing protein" evidence="3">
    <location>
        <begin position="29"/>
        <end position="312"/>
    </location>
</feature>
<accession>A0A0E0K6L9</accession>
<dbReference type="AlphaFoldDB" id="A0A0E0K6L9"/>
<protein>
    <recommendedName>
        <fullName evidence="4">Wall-associated receptor kinase galacturonan-binding domain-containing protein</fullName>
    </recommendedName>
</protein>
<dbReference type="Pfam" id="PF13947">
    <property type="entry name" value="GUB_WAK_bind"/>
    <property type="match status" value="1"/>
</dbReference>
<evidence type="ECO:0000256" key="1">
    <source>
        <dbReference type="ARBA" id="ARBA00004167"/>
    </source>
</evidence>
<dbReference type="PANTHER" id="PTHR33491">
    <property type="entry name" value="OSJNBA0016N04.9 PROTEIN"/>
    <property type="match status" value="1"/>
</dbReference>
<dbReference type="STRING" id="4537.A0A0E0K6L9"/>
<evidence type="ECO:0000259" key="4">
    <source>
        <dbReference type="Pfam" id="PF13947"/>
    </source>
</evidence>
<dbReference type="HOGENOM" id="CLU_000288_43_10_1"/>
<dbReference type="Gramene" id="OPUNC02G33800.1">
    <property type="protein sequence ID" value="OPUNC02G33800.1"/>
    <property type="gene ID" value="OPUNC02G33800"/>
</dbReference>
<dbReference type="Proteomes" id="UP000026962">
    <property type="component" value="Chromosome 2"/>
</dbReference>
<dbReference type="GO" id="GO:0030247">
    <property type="term" value="F:polysaccharide binding"/>
    <property type="evidence" value="ECO:0007669"/>
    <property type="project" value="InterPro"/>
</dbReference>
<dbReference type="GO" id="GO:0016020">
    <property type="term" value="C:membrane"/>
    <property type="evidence" value="ECO:0007669"/>
    <property type="project" value="UniProtKB-SubCell"/>
</dbReference>
<name>A0A0E0K6L9_ORYPU</name>
<keyword evidence="2 3" id="KW-0732">Signal</keyword>
<feature type="signal peptide" evidence="3">
    <location>
        <begin position="1"/>
        <end position="28"/>
    </location>
</feature>